<dbReference type="FunFam" id="3.20.20.80:FF:000020">
    <property type="entry name" value="Beta-glucosidase 12"/>
    <property type="match status" value="1"/>
</dbReference>
<keyword evidence="10" id="KW-0812">Transmembrane</keyword>
<dbReference type="InterPro" id="IPR018120">
    <property type="entry name" value="Glyco_hydro_1_AS"/>
</dbReference>
<dbReference type="FunFam" id="3.20.20.80:FF:000013">
    <property type="entry name" value="lactase-phlorizin hydrolase"/>
    <property type="match status" value="2"/>
</dbReference>
<dbReference type="PRINTS" id="PR00131">
    <property type="entry name" value="GLHYDRLASE1"/>
</dbReference>
<dbReference type="GO" id="GO:0005975">
    <property type="term" value="P:carbohydrate metabolic process"/>
    <property type="evidence" value="ECO:0007669"/>
    <property type="project" value="InterPro"/>
</dbReference>
<dbReference type="GO" id="GO:0008422">
    <property type="term" value="F:beta-glucosidase activity"/>
    <property type="evidence" value="ECO:0007669"/>
    <property type="project" value="TreeGrafter"/>
</dbReference>
<comment type="subunit">
    <text evidence="2">Homodimer.</text>
</comment>
<keyword evidence="10" id="KW-1133">Transmembrane helix</keyword>
<evidence type="ECO:0000256" key="8">
    <source>
        <dbReference type="RuleBase" id="RU004468"/>
    </source>
</evidence>
<dbReference type="Proteomes" id="UP000694569">
    <property type="component" value="Unplaced"/>
</dbReference>
<evidence type="ECO:0000256" key="2">
    <source>
        <dbReference type="ARBA" id="ARBA00011738"/>
    </source>
</evidence>
<keyword evidence="5" id="KW-0325">Glycoprotein</keyword>
<dbReference type="PANTHER" id="PTHR10353:SF36">
    <property type="entry name" value="LP05116P"/>
    <property type="match status" value="1"/>
</dbReference>
<dbReference type="EC" id="3.2.1.21" evidence="3"/>
<evidence type="ECO:0000313" key="11">
    <source>
        <dbReference type="Ensembl" id="ENSLLEP00000048425.1"/>
    </source>
</evidence>
<sequence length="1833" mass="208587">MGCLLVDTLSGPSWTALKDATVIARGLVEGGWDADGKGPSIWDTFSNDAGNIEGGGTGNVASDSYHRLDADLFMLRSLGVSTYRFSLSWSRIFPTGQGAHNAIGVEYYNRLIDGLLANNISPMVTLYHFDLPQALQALDGWESDVVSEAFHNYADFCFQTFGDRVKFWITFNQPHTDPVTPYIVAHRLLKAHARVYHTYDVTYRPTQGGVISLSLNTDWVEPKDVNDLRDIEAADRYLQFSLGWFAHPIFKNGDYPNPVTSSSPLSAHSIDGVNLKGYSAWSLMDAFEWNKGFTIRFGLHNVNFQDPNRPRTPKRSALYYADVIRNNGIPLDKEDEFLYGHFPSDFAWSVASAIEGAWRAEGKGLSIWDQFSHSPFRVNNDENGDIACNSYNKMAEDLTILKELKVTHYRFSISWPRVLPDGTPNNVNEAGLNYYSRLINELLAAGITPQVTIYHWDLPQTFQNDGGWENEIIVDRFKEYSRFLFDRLGDKVKFWITLNEPYIVANLGYGYGTAAPGISSRPGTAPYLAGHHLIKAHAEAWHLYNDNYRARQGGVISITINSDWAEPRNPYKQEDVDAAKRFMSCLWSLIPLCYLYVCVLSPPSLPEFTESEKRRINGTYDFFGFNHYTTILASPLNFPQFTQSYDADRGVNPMTDRSWLGSGSIWLKITPFGFRRILNWIKEEYNNPPLYVTENGISERGTNLNDRWREHYYKLYVNEALKAYHYDGVDLRGYTAWSLMDNFEWATGYAERFGLYYTNYSDPDLTRIPKASTAYYRSLIECNGVAPLRGRFLPARHTGTPRRQVPLRGTDSEPSPQPAVSKFSTQTPAERDSFLQDTFPIGFTWGSSTAAFKVEGGWSEDGKGRSIWDTFGQSGQANNNATGNVASDSYYKTDYDVYLLKGLQAKTHQFSLSWSRIFPTGLQNQENLKGVKYYNQLIDRLRDVNIEPMVSLYHWDLPQSLQDLGGWENEVIIDAFVDYADYCFRTFGDRVKFWITFHEPWVVSYAGYGTGEHAPGIKDPGTASYKVSHNILKAHAKAWHVYNDKYRAQQQGQVGISLNSDWAEPQTNNPEDVKAAELYLQSMLGWFAHPILINGDYPEMLKTQIELKHLQCPGTISPLPVFTEEEKTYIHGTADFLGISHYTSRLIQASPNTSCDPEYHSIGDFTAHVDPSWPDTASSWIKVVPWGFRRLLNFVKEEYDSLKIYITGNGMPTAYDGDVFNDTAREDYLTAYINEALKAVKIDGVSVGGYTVRSLLDGFEGPHGYSQRFGLIHVEFENTNRQRTPKESAHLFSSIVENNGFPTTRDMYFYGTMPEDFQWGVSTSAYQVEGAWDTDGKGPSIWDTFSRVPGNIAENGNGDVACDSYNQLDADLFMLRSLGVSTYRFSLSWSRIFPTGQDAHNAKGVEYYNSLIDGLLANNISPMVTLYHFDLPQALQDVGGWESDVVSEAFHSYAEFCFQTFGDRVKFWMTFHQPYSIVTAGYGFGYFPPQVDDPGYAPYRVAHRLVKVHARVYHTYDKNYRPIQGGVISLSLNTEWAEPKDIDDPRDVEAADRYLQFTLGWFAHPIFKNGDYPEVMKWQVANKSDMQGLQSSRLPSFTEEEKAEIQGTADVFCINIYSSKIITHKTTGINTFSRQNDMDVLEEVHPSWPGTVVQEHRAVAWGLRRLLNWIKEEYGDNPIYITENGVATPREPDFDDTERIFYYKTYIDEALKAQSIDGVNLKGYSPWSLMDTFEWTFGYIVRFGLHNVDFNHPNRPRTPKRSAMLYAEVIRKNGIPLDEEDEFLYGEFPSNFVWGVASSSYQASNPTNTSAKKAFIIYLFIYHFLVFSCFFFL</sequence>
<proteinExistence type="inferred from homology"/>
<evidence type="ECO:0000256" key="6">
    <source>
        <dbReference type="ARBA" id="ARBA00023295"/>
    </source>
</evidence>
<feature type="region of interest" description="Disordered" evidence="9">
    <location>
        <begin position="793"/>
        <end position="827"/>
    </location>
</feature>
<feature type="active site" description="Nucleophile" evidence="7">
    <location>
        <position position="694"/>
    </location>
</feature>
<keyword evidence="4 8" id="KW-0378">Hydrolase</keyword>
<keyword evidence="12" id="KW-1185">Reference proteome</keyword>
<dbReference type="PROSITE" id="PS00653">
    <property type="entry name" value="GLYCOSYL_HYDROL_F1_2"/>
    <property type="match status" value="1"/>
</dbReference>
<dbReference type="PANTHER" id="PTHR10353">
    <property type="entry name" value="GLYCOSYL HYDROLASE"/>
    <property type="match status" value="1"/>
</dbReference>
<evidence type="ECO:0000256" key="4">
    <source>
        <dbReference type="ARBA" id="ARBA00022801"/>
    </source>
</evidence>
<dbReference type="InterPro" id="IPR001360">
    <property type="entry name" value="Glyco_hydro_1"/>
</dbReference>
<reference evidence="11" key="2">
    <citation type="submission" date="2025-09" db="UniProtKB">
        <authorList>
            <consortium name="Ensembl"/>
        </authorList>
    </citation>
    <scope>IDENTIFICATION</scope>
</reference>
<feature type="active site" description="Nucleophile" evidence="7">
    <location>
        <position position="1683"/>
    </location>
</feature>
<dbReference type="PROSITE" id="PS00572">
    <property type="entry name" value="GLYCOSYL_HYDROL_F1_1"/>
    <property type="match status" value="2"/>
</dbReference>
<evidence type="ECO:0000256" key="10">
    <source>
        <dbReference type="SAM" id="Phobius"/>
    </source>
</evidence>
<dbReference type="Gene3D" id="3.20.20.80">
    <property type="entry name" value="Glycosidases"/>
    <property type="match status" value="5"/>
</dbReference>
<evidence type="ECO:0000256" key="5">
    <source>
        <dbReference type="ARBA" id="ARBA00023180"/>
    </source>
</evidence>
<dbReference type="InterPro" id="IPR033132">
    <property type="entry name" value="GH_1_N_CS"/>
</dbReference>
<dbReference type="SUPFAM" id="SSF51445">
    <property type="entry name" value="(Trans)glycosidases"/>
    <property type="match status" value="4"/>
</dbReference>
<feature type="transmembrane region" description="Helical" evidence="10">
    <location>
        <begin position="1815"/>
        <end position="1832"/>
    </location>
</feature>
<name>A0A8C5R8S0_9ANUR</name>
<evidence type="ECO:0000256" key="9">
    <source>
        <dbReference type="SAM" id="MobiDB-lite"/>
    </source>
</evidence>
<dbReference type="GeneTree" id="ENSGT00940000155324"/>
<dbReference type="Pfam" id="PF00232">
    <property type="entry name" value="Glyco_hydro_1"/>
    <property type="match status" value="5"/>
</dbReference>
<reference evidence="11" key="1">
    <citation type="submission" date="2025-08" db="UniProtKB">
        <authorList>
            <consortium name="Ensembl"/>
        </authorList>
    </citation>
    <scope>IDENTIFICATION</scope>
</reference>
<comment type="similarity">
    <text evidence="1">Belongs to the glycosyl hydrolase 1 family.</text>
</comment>
<evidence type="ECO:0000256" key="1">
    <source>
        <dbReference type="ARBA" id="ARBA00010838"/>
    </source>
</evidence>
<dbReference type="Ensembl" id="ENSLLET00000050314.1">
    <property type="protein sequence ID" value="ENSLLEP00000048425.1"/>
    <property type="gene ID" value="ENSLLEG00000030441.1"/>
</dbReference>
<dbReference type="OrthoDB" id="65569at2759"/>
<accession>A0A8C5R8S0</accession>
<organism evidence="11 12">
    <name type="scientific">Leptobrachium leishanense</name>
    <name type="common">Leishan spiny toad</name>
    <dbReference type="NCBI Taxonomy" id="445787"/>
    <lineage>
        <taxon>Eukaryota</taxon>
        <taxon>Metazoa</taxon>
        <taxon>Chordata</taxon>
        <taxon>Craniata</taxon>
        <taxon>Vertebrata</taxon>
        <taxon>Euteleostomi</taxon>
        <taxon>Amphibia</taxon>
        <taxon>Batrachia</taxon>
        <taxon>Anura</taxon>
        <taxon>Pelobatoidea</taxon>
        <taxon>Megophryidae</taxon>
        <taxon>Leptobrachium</taxon>
    </lineage>
</organism>
<protein>
    <recommendedName>
        <fullName evidence="3">beta-glucosidase</fullName>
        <ecNumber evidence="3">3.2.1.21</ecNumber>
    </recommendedName>
</protein>
<evidence type="ECO:0000313" key="12">
    <source>
        <dbReference type="Proteomes" id="UP000694569"/>
    </source>
</evidence>
<evidence type="ECO:0000256" key="3">
    <source>
        <dbReference type="ARBA" id="ARBA00012744"/>
    </source>
</evidence>
<evidence type="ECO:0000256" key="7">
    <source>
        <dbReference type="PROSITE-ProRule" id="PRU10055"/>
    </source>
</evidence>
<keyword evidence="6 8" id="KW-0326">Glycosidase</keyword>
<dbReference type="InterPro" id="IPR017853">
    <property type="entry name" value="GH"/>
</dbReference>
<keyword evidence="10" id="KW-0472">Membrane</keyword>
<gene>
    <name evidence="11" type="primary">LCT</name>
</gene>